<accession>A0A834DSB1</accession>
<dbReference type="Proteomes" id="UP000664940">
    <property type="component" value="Unassembled WGS sequence"/>
</dbReference>
<dbReference type="EMBL" id="JABVXQ010000009">
    <property type="protein sequence ID" value="KAF6090776.1"/>
    <property type="molecule type" value="Genomic_DNA"/>
</dbReference>
<feature type="region of interest" description="Disordered" evidence="1">
    <location>
        <begin position="569"/>
        <end position="608"/>
    </location>
</feature>
<feature type="compositionally biased region" description="Polar residues" evidence="1">
    <location>
        <begin position="573"/>
        <end position="584"/>
    </location>
</feature>
<evidence type="ECO:0000313" key="3">
    <source>
        <dbReference type="Proteomes" id="UP000664940"/>
    </source>
</evidence>
<feature type="compositionally biased region" description="Acidic residues" evidence="1">
    <location>
        <begin position="469"/>
        <end position="480"/>
    </location>
</feature>
<comment type="caution">
    <text evidence="2">The sequence shown here is derived from an EMBL/GenBank/DDBJ whole genome shotgun (WGS) entry which is preliminary data.</text>
</comment>
<dbReference type="AlphaFoldDB" id="A0A834DSB1"/>
<sequence>MDTLSSCQTASLSELLPNGYLAQTFPGCPEVEGLAGEVELEDSEQCGQGDFSPREDSGQGKKKTKVNKIWNFVSRRRGASSHGKRPQSMILLGATSKSSELKPKVTLMDRMKSFKKLKPSTGGSKTPVPRSSKAQEPQEPPSSYRMRKNEETAKPFRHSYAGHVEGPEPFLTDAQRPAHIPSRVNPKVLASQDSVIQVEEDPCEEEAPEQSGSRGGRWAKTYVRNVLPGDQEAPHIAARNSRIEELEVTVEGSSLEGSYEESPGHLRRDKATPFGGVVKFFSNMAEVARKWRAFSREEPQISRRHRRREACLVRDSEVFIMETAASQTSLQLDPPCGLPDTEMFRGVIKKRQHWPFKSSKTSRTFTMSLEGEELADRGSEAPRTTAALAWASTSAAFEFQDDPIPQEGYSYHYSGSFVREPSSSDEADDDTETVISFVKEDDSSGEFFEVDTCVKKVTFADVLEKPREMEEEEEEEEEEEASRAPMGSNQAGQPQKSDLGKEVAGAESEASKACAGVSGTQEFFPPAEPPPRTPPLKVLLARCQSLPVSQNIPLDLDQLYLSRPPQLGAGNLDQGSKTLETSKNVGGYWKLQGPGNKEATEVRPLSHSCGSSQTSRTIYFL</sequence>
<organism evidence="2 3">
    <name type="scientific">Phyllostomus discolor</name>
    <name type="common">pale spear-nosed bat</name>
    <dbReference type="NCBI Taxonomy" id="89673"/>
    <lineage>
        <taxon>Eukaryota</taxon>
        <taxon>Metazoa</taxon>
        <taxon>Chordata</taxon>
        <taxon>Craniata</taxon>
        <taxon>Vertebrata</taxon>
        <taxon>Euteleostomi</taxon>
        <taxon>Mammalia</taxon>
        <taxon>Eutheria</taxon>
        <taxon>Laurasiatheria</taxon>
        <taxon>Chiroptera</taxon>
        <taxon>Yangochiroptera</taxon>
        <taxon>Phyllostomidae</taxon>
        <taxon>Phyllostominae</taxon>
        <taxon>Phyllostomus</taxon>
    </lineage>
</organism>
<proteinExistence type="predicted"/>
<feature type="compositionally biased region" description="Polar residues" evidence="1">
    <location>
        <begin position="487"/>
        <end position="496"/>
    </location>
</feature>
<feature type="compositionally biased region" description="Basic and acidic residues" evidence="1">
    <location>
        <begin position="99"/>
        <end position="112"/>
    </location>
</feature>
<feature type="compositionally biased region" description="Basic residues" evidence="1">
    <location>
        <begin position="74"/>
        <end position="85"/>
    </location>
</feature>
<gene>
    <name evidence="2" type="ORF">HJG60_012165</name>
</gene>
<feature type="region of interest" description="Disordered" evidence="1">
    <location>
        <begin position="39"/>
        <end position="160"/>
    </location>
</feature>
<name>A0A834DSB1_9CHIR</name>
<feature type="region of interest" description="Disordered" evidence="1">
    <location>
        <begin position="465"/>
        <end position="514"/>
    </location>
</feature>
<reference evidence="2 3" key="1">
    <citation type="journal article" date="2020" name="Nature">
        <title>Six reference-quality genomes reveal evolution of bat adaptations.</title>
        <authorList>
            <person name="Jebb D."/>
            <person name="Huang Z."/>
            <person name="Pippel M."/>
            <person name="Hughes G.M."/>
            <person name="Lavrichenko K."/>
            <person name="Devanna P."/>
            <person name="Winkler S."/>
            <person name="Jermiin L.S."/>
            <person name="Skirmuntt E.C."/>
            <person name="Katzourakis A."/>
            <person name="Burkitt-Gray L."/>
            <person name="Ray D.A."/>
            <person name="Sullivan K.A.M."/>
            <person name="Roscito J.G."/>
            <person name="Kirilenko B.M."/>
            <person name="Davalos L.M."/>
            <person name="Corthals A.P."/>
            <person name="Power M.L."/>
            <person name="Jones G."/>
            <person name="Ransome R.D."/>
            <person name="Dechmann D.K.N."/>
            <person name="Locatelli A.G."/>
            <person name="Puechmaille S.J."/>
            <person name="Fedrigo O."/>
            <person name="Jarvis E.D."/>
            <person name="Hiller M."/>
            <person name="Vernes S.C."/>
            <person name="Myers E.W."/>
            <person name="Teeling E.C."/>
        </authorList>
    </citation>
    <scope>NUCLEOTIDE SEQUENCE [LARGE SCALE GENOMIC DNA]</scope>
    <source>
        <strain evidence="2">Bat1K_MPI-CBG_1</strain>
    </source>
</reference>
<evidence type="ECO:0000256" key="1">
    <source>
        <dbReference type="SAM" id="MobiDB-lite"/>
    </source>
</evidence>
<evidence type="ECO:0000313" key="2">
    <source>
        <dbReference type="EMBL" id="KAF6090776.1"/>
    </source>
</evidence>
<protein>
    <submittedName>
        <fullName evidence="2">Uncharacterized protein</fullName>
    </submittedName>
</protein>